<evidence type="ECO:0008006" key="4">
    <source>
        <dbReference type="Google" id="ProtNLM"/>
    </source>
</evidence>
<evidence type="ECO:0000256" key="1">
    <source>
        <dbReference type="SAM" id="Phobius"/>
    </source>
</evidence>
<accession>A0A921IR92</accession>
<dbReference type="AlphaFoldDB" id="A0A921IR92"/>
<gene>
    <name evidence="2" type="ORF">K8U80_09650</name>
</gene>
<evidence type="ECO:0000313" key="3">
    <source>
        <dbReference type="Proteomes" id="UP000746751"/>
    </source>
</evidence>
<comment type="caution">
    <text evidence="2">The sequence shown here is derived from an EMBL/GenBank/DDBJ whole genome shotgun (WGS) entry which is preliminary data.</text>
</comment>
<dbReference type="EMBL" id="DYVF01000058">
    <property type="protein sequence ID" value="HJG31637.1"/>
    <property type="molecule type" value="Genomic_DNA"/>
</dbReference>
<dbReference type="Proteomes" id="UP000746751">
    <property type="component" value="Unassembled WGS sequence"/>
</dbReference>
<keyword evidence="1" id="KW-1133">Transmembrane helix</keyword>
<evidence type="ECO:0000313" key="2">
    <source>
        <dbReference type="EMBL" id="HJG31637.1"/>
    </source>
</evidence>
<feature type="transmembrane region" description="Helical" evidence="1">
    <location>
        <begin position="239"/>
        <end position="271"/>
    </location>
</feature>
<proteinExistence type="predicted"/>
<feature type="transmembrane region" description="Helical" evidence="1">
    <location>
        <begin position="181"/>
        <end position="202"/>
    </location>
</feature>
<feature type="transmembrane region" description="Helical" evidence="1">
    <location>
        <begin position="70"/>
        <end position="89"/>
    </location>
</feature>
<sequence>MFWTMMRLQARRLVGRKEPWICLACMTALVCVSFVEGCLHFQGFDRAALPSAARGWIGYFEPLQIRSFGVGIYLLFFLISSSVFADCHYVARKSGISSHLIARCGQGPYIASCAVCTGIGGMLVLLIPLLLSQLLAFTLFPIESGPYAFSSWFGTPASNLADARTQVANALIPEMMVDHPYLYNMMFIVYASLWGGIMALVSFSASFIIRRNRLAVLGFSTLFYLISLFLLPRQLSLSFYLYPCVLVSGLSVLFFVIAPLFVLGACTVFLVRCARCEDVAI</sequence>
<reference evidence="2" key="2">
    <citation type="submission" date="2021-09" db="EMBL/GenBank/DDBJ databases">
        <authorList>
            <person name="Gilroy R."/>
        </authorList>
    </citation>
    <scope>NUCLEOTIDE SEQUENCE</scope>
    <source>
        <strain evidence="2">ChiGjej2B2-7701</strain>
    </source>
</reference>
<organism evidence="2 3">
    <name type="scientific">Collinsella ihumii</name>
    <dbReference type="NCBI Taxonomy" id="1720204"/>
    <lineage>
        <taxon>Bacteria</taxon>
        <taxon>Bacillati</taxon>
        <taxon>Actinomycetota</taxon>
        <taxon>Coriobacteriia</taxon>
        <taxon>Coriobacteriales</taxon>
        <taxon>Coriobacteriaceae</taxon>
        <taxon>Collinsella</taxon>
    </lineage>
</organism>
<feature type="transmembrane region" description="Helical" evidence="1">
    <location>
        <begin position="109"/>
        <end position="131"/>
    </location>
</feature>
<protein>
    <recommendedName>
        <fullName evidence="4">ABC-2 family transporter protein</fullName>
    </recommendedName>
</protein>
<name>A0A921IR92_9ACTN</name>
<keyword evidence="1" id="KW-0472">Membrane</keyword>
<feature type="transmembrane region" description="Helical" evidence="1">
    <location>
        <begin position="214"/>
        <end position="233"/>
    </location>
</feature>
<reference evidence="2" key="1">
    <citation type="journal article" date="2021" name="PeerJ">
        <title>Extensive microbial diversity within the chicken gut microbiome revealed by metagenomics and culture.</title>
        <authorList>
            <person name="Gilroy R."/>
            <person name="Ravi A."/>
            <person name="Getino M."/>
            <person name="Pursley I."/>
            <person name="Horton D.L."/>
            <person name="Alikhan N.F."/>
            <person name="Baker D."/>
            <person name="Gharbi K."/>
            <person name="Hall N."/>
            <person name="Watson M."/>
            <person name="Adriaenssens E.M."/>
            <person name="Foster-Nyarko E."/>
            <person name="Jarju S."/>
            <person name="Secka A."/>
            <person name="Antonio M."/>
            <person name="Oren A."/>
            <person name="Chaudhuri R.R."/>
            <person name="La Ragione R."/>
            <person name="Hildebrand F."/>
            <person name="Pallen M.J."/>
        </authorList>
    </citation>
    <scope>NUCLEOTIDE SEQUENCE</scope>
    <source>
        <strain evidence="2">ChiGjej2B2-7701</strain>
    </source>
</reference>
<keyword evidence="1" id="KW-0812">Transmembrane</keyword>